<evidence type="ECO:0000256" key="10">
    <source>
        <dbReference type="ARBA" id="ARBA00038055"/>
    </source>
</evidence>
<organism evidence="14 15">
    <name type="scientific">Lasiosphaeris hirsuta</name>
    <dbReference type="NCBI Taxonomy" id="260670"/>
    <lineage>
        <taxon>Eukaryota</taxon>
        <taxon>Fungi</taxon>
        <taxon>Dikarya</taxon>
        <taxon>Ascomycota</taxon>
        <taxon>Pezizomycotina</taxon>
        <taxon>Sordariomycetes</taxon>
        <taxon>Sordariomycetidae</taxon>
        <taxon>Sordariales</taxon>
        <taxon>Lasiosphaeriaceae</taxon>
        <taxon>Lasiosphaeris</taxon>
    </lineage>
</organism>
<dbReference type="PANTHER" id="PTHR22914:SF11">
    <property type="entry name" value="CHITIN SYNTHASE B"/>
    <property type="match status" value="1"/>
</dbReference>
<feature type="transmembrane region" description="Helical" evidence="12">
    <location>
        <begin position="1312"/>
        <end position="1333"/>
    </location>
</feature>
<evidence type="ECO:0000256" key="8">
    <source>
        <dbReference type="ARBA" id="ARBA00023136"/>
    </source>
</evidence>
<dbReference type="GO" id="GO:0004100">
    <property type="term" value="F:chitin synthase activity"/>
    <property type="evidence" value="ECO:0007669"/>
    <property type="project" value="UniProtKB-EC"/>
</dbReference>
<dbReference type="InterPro" id="IPR029044">
    <property type="entry name" value="Nucleotide-diphossugar_trans"/>
</dbReference>
<dbReference type="GO" id="GO:0030428">
    <property type="term" value="C:cell septum"/>
    <property type="evidence" value="ECO:0007669"/>
    <property type="project" value="TreeGrafter"/>
</dbReference>
<dbReference type="InterPro" id="IPR036844">
    <property type="entry name" value="Hint_dom_sf"/>
</dbReference>
<evidence type="ECO:0000313" key="14">
    <source>
        <dbReference type="EMBL" id="KAK0720553.1"/>
    </source>
</evidence>
<evidence type="ECO:0000313" key="15">
    <source>
        <dbReference type="Proteomes" id="UP001172102"/>
    </source>
</evidence>
<dbReference type="GO" id="GO:0071555">
    <property type="term" value="P:cell wall organization"/>
    <property type="evidence" value="ECO:0007669"/>
    <property type="project" value="UniProtKB-KW"/>
</dbReference>
<keyword evidence="9" id="KW-0961">Cell wall biogenesis/degradation</keyword>
<dbReference type="Gene3D" id="3.10.28.10">
    <property type="entry name" value="Homing endonucleases"/>
    <property type="match status" value="1"/>
</dbReference>
<dbReference type="Pfam" id="PF01644">
    <property type="entry name" value="Chitin_synth_1"/>
    <property type="match status" value="2"/>
</dbReference>
<dbReference type="EC" id="2.4.1.16" evidence="2"/>
<evidence type="ECO:0000256" key="4">
    <source>
        <dbReference type="ARBA" id="ARBA00022676"/>
    </source>
</evidence>
<dbReference type="EMBL" id="JAUKUA010000003">
    <property type="protein sequence ID" value="KAK0720553.1"/>
    <property type="molecule type" value="Genomic_DNA"/>
</dbReference>
<feature type="compositionally biased region" description="Polar residues" evidence="11">
    <location>
        <begin position="663"/>
        <end position="679"/>
    </location>
</feature>
<dbReference type="PANTHER" id="PTHR22914">
    <property type="entry name" value="CHITIN SYNTHASE"/>
    <property type="match status" value="1"/>
</dbReference>
<sequence length="1566" mass="175917">MAYRGQGDPYGRGDDGYQGHPMQDLNMRNQYEHDDEEAQAALLNQNQVPHESDRLGTNTPPFRPASAYSLSESYAPGAGTTRPGVVVNEEYAGAPGHYRPDISGDPAYRMSAADTEDSWVQRQQPNAAPAGGLKRYATRKVKLIQGSVLSLDYPVPSPIRNAVQPQYRSAEGGAEEFMKMRYTAATCDPNDFTLKNGYDLRPRMYNRHTELLIAITYYNEDKVLLSRTLHGVMQNIRDIVNLKKSSFWNKGGPAWQKIVVCLVFDGIEKVDKNVLDVLATIGIYQDGAVKKDVDGKPTVAHIFEYTTQLSVTSNQQLIRPADDSPSTLPPVQFIFCLKQQNSKKINSHRWLFNAFGRILNPEVCILLDAGTKPSPKSLLALWEGFYNDKDLGGACGEIHAMLGGRTCLSPDTIVRTTQGLKAIRDVAIGDQLFDHQDNPVQCLAAEAIQTSPNMKKVTYTEYNSLKKTSFTCTSDHIMTLLAHSVKPFISDKGFGVTWWTRCDRTEFKREEEKLKWDTVMHGLYTEVVQQKGPRPTDGEVRQYLRAITRNSVAPDSEDQSGGDEGIKDCPQSPGLVKLRAELKDIGVDLEDTDMIRMVLEEHMNDYLEGLMHEREEAPDDDDEDPIIDLDTSCKRQIGSITLPTSTRASDPTYRRTPEVAPSSPHQGSQNFEPQSVSESQATSYASVVVEEDHMEKFAVVRDQLSKQPHGNSQCKNPNCKGLRRVAIKFKTKEQANLAHELLSGDHFHVVDPCAVKDMELFTMTMEEYLATCTAPMAQKMRKLRLYRAPLRFEPYRGPESPVPIDPYWLGLWLGGGIKKSTQIASTDQEIKVYIQAYVDRLNSNRPDGAEPVQLVEDLSHAAGVTSIINGKTATATVDCFWAINCVTDVRGKTWNPVRAGLQGLGLLGDKSGGIPDCYMNGNEDTRLAVLAGLMESDGWLDGRMHIYGFSQTTYEHKKTVEDAHKLAISCGIQCTGITERLVPGAKEPSWRFYMSKGTEKFQHHLLLPRKRLDLSSMIRYNRDVRTFDVEDAGQGEYRLIEVSGALYQLADRTVVHNCSALGRKLLNPLVAVQNFEYKISNILDKPLESAFGYVSVLPGAFSAYRFRAIMGRPLEQYFHGDHTLSKILGKKGIEGMNIFKKNMFLAEDRILCFELVAKAGQKWHLSYIKAAKGETDVPEGAPEFISQRRRWLNGSFAASLYSLMHFGRMYKSGHNLIRMFFFHIQLIYNILNVIFTWFALASYWLTTSIIMDLVGTPVPASPTSAEQHGWPFGDTVTPLFNATLQYLYLAFVILQFILALGNRPKGSKYTYITSFIVFSLIQTYVLILSGYLVVRAFSIPLDQQLKFDNADNAVASLFSGSSAAGVILVALVTIYGLYFLASFLYLDPWHMFHSFPYYMVLMSTYINILMVYAFNNWHDVSWGTKGSDKNDSLPSATVTKSEKNETVVEEIEKPQEDIDQLFEQTVRRALAPYKDEEKPEPKDLEDSYKSFRTMLVIMWLFSNCLLAVVITSDNFNSFGIGNTSSTRTVNFFKFLLFATAGLSVVRFIGFLWFLGRTGIMCCVARR</sequence>
<dbReference type="InterPro" id="IPR027434">
    <property type="entry name" value="Homing_endonucl"/>
</dbReference>
<evidence type="ECO:0000256" key="6">
    <source>
        <dbReference type="ARBA" id="ARBA00022692"/>
    </source>
</evidence>
<feature type="transmembrane region" description="Helical" evidence="12">
    <location>
        <begin position="1531"/>
        <end position="1554"/>
    </location>
</feature>
<keyword evidence="15" id="KW-1185">Reference proteome</keyword>
<dbReference type="Pfam" id="PF08407">
    <property type="entry name" value="Chitin_synth_1N"/>
    <property type="match status" value="1"/>
</dbReference>
<feature type="transmembrane region" description="Helical" evidence="12">
    <location>
        <begin position="1395"/>
        <end position="1414"/>
    </location>
</feature>
<comment type="caution">
    <text evidence="14">The sequence shown here is derived from an EMBL/GenBank/DDBJ whole genome shotgun (WGS) entry which is preliminary data.</text>
</comment>
<keyword evidence="4" id="KW-0328">Glycosyltransferase</keyword>
<evidence type="ECO:0000259" key="13">
    <source>
        <dbReference type="Pfam" id="PF08407"/>
    </source>
</evidence>
<feature type="region of interest" description="Disordered" evidence="11">
    <location>
        <begin position="549"/>
        <end position="572"/>
    </location>
</feature>
<feature type="transmembrane region" description="Helical" evidence="12">
    <location>
        <begin position="1220"/>
        <end position="1245"/>
    </location>
</feature>
<evidence type="ECO:0000256" key="9">
    <source>
        <dbReference type="ARBA" id="ARBA00023316"/>
    </source>
</evidence>
<dbReference type="InterPro" id="IPR013616">
    <property type="entry name" value="Chitin_synth_N"/>
</dbReference>
<dbReference type="InterPro" id="IPR004835">
    <property type="entry name" value="Chitin_synth"/>
</dbReference>
<evidence type="ECO:0000256" key="1">
    <source>
        <dbReference type="ARBA" id="ARBA00004651"/>
    </source>
</evidence>
<feature type="transmembrane region" description="Helical" evidence="12">
    <location>
        <begin position="1279"/>
        <end position="1300"/>
    </location>
</feature>
<dbReference type="SUPFAM" id="SSF53448">
    <property type="entry name" value="Nucleotide-diphospho-sugar transferases"/>
    <property type="match status" value="1"/>
</dbReference>
<reference evidence="14" key="1">
    <citation type="submission" date="2023-06" db="EMBL/GenBank/DDBJ databases">
        <title>Genome-scale phylogeny and comparative genomics of the fungal order Sordariales.</title>
        <authorList>
            <consortium name="Lawrence Berkeley National Laboratory"/>
            <person name="Hensen N."/>
            <person name="Bonometti L."/>
            <person name="Westerberg I."/>
            <person name="Brannstrom I.O."/>
            <person name="Guillou S."/>
            <person name="Cros-Aarteil S."/>
            <person name="Calhoun S."/>
            <person name="Haridas S."/>
            <person name="Kuo A."/>
            <person name="Mondo S."/>
            <person name="Pangilinan J."/>
            <person name="Riley R."/>
            <person name="Labutti K."/>
            <person name="Andreopoulos B."/>
            <person name="Lipzen A."/>
            <person name="Chen C."/>
            <person name="Yanf M."/>
            <person name="Daum C."/>
            <person name="Ng V."/>
            <person name="Clum A."/>
            <person name="Steindorff A."/>
            <person name="Ohm R."/>
            <person name="Martin F."/>
            <person name="Silar P."/>
            <person name="Natvig D."/>
            <person name="Lalanne C."/>
            <person name="Gautier V."/>
            <person name="Ament-Velasquez S.L."/>
            <person name="Kruys A."/>
            <person name="Hutchinson M.I."/>
            <person name="Powell A.J."/>
            <person name="Barry K."/>
            <person name="Miller A.N."/>
            <person name="Grigoriev I.V."/>
            <person name="Debuchy R."/>
            <person name="Gladieux P."/>
            <person name="Thoren M.H."/>
            <person name="Johannesson H."/>
        </authorList>
    </citation>
    <scope>NUCLEOTIDE SEQUENCE</scope>
    <source>
        <strain evidence="14">SMH4607-1</strain>
    </source>
</reference>
<proteinExistence type="inferred from homology"/>
<dbReference type="Proteomes" id="UP001172102">
    <property type="component" value="Unassembled WGS sequence"/>
</dbReference>
<comment type="similarity">
    <text evidence="10">Belongs to the chitin synthase family. Class III subfamily.</text>
</comment>
<dbReference type="Gene3D" id="2.170.16.10">
    <property type="entry name" value="Hedgehog/Intein (Hint) domain"/>
    <property type="match status" value="1"/>
</dbReference>
<dbReference type="SUPFAM" id="SSF51294">
    <property type="entry name" value="Hedgehog/intein (Hint) domain"/>
    <property type="match status" value="1"/>
</dbReference>
<evidence type="ECO:0000256" key="5">
    <source>
        <dbReference type="ARBA" id="ARBA00022679"/>
    </source>
</evidence>
<feature type="domain" description="Chitin synthase N-terminal" evidence="13">
    <location>
        <begin position="138"/>
        <end position="210"/>
    </location>
</feature>
<dbReference type="SUPFAM" id="SSF55608">
    <property type="entry name" value="Homing endonucleases"/>
    <property type="match status" value="1"/>
</dbReference>
<keyword evidence="8 12" id="KW-0472">Membrane</keyword>
<evidence type="ECO:0000256" key="7">
    <source>
        <dbReference type="ARBA" id="ARBA00022989"/>
    </source>
</evidence>
<accession>A0AA40ARA1</accession>
<feature type="transmembrane region" description="Helical" evidence="12">
    <location>
        <begin position="1491"/>
        <end position="1510"/>
    </location>
</feature>
<feature type="region of interest" description="Disordered" evidence="11">
    <location>
        <begin position="1"/>
        <end position="31"/>
    </location>
</feature>
<dbReference type="GO" id="GO:0006031">
    <property type="term" value="P:chitin biosynthetic process"/>
    <property type="evidence" value="ECO:0007669"/>
    <property type="project" value="TreeGrafter"/>
</dbReference>
<keyword evidence="6 12" id="KW-0812">Transmembrane</keyword>
<gene>
    <name evidence="14" type="ORF">B0H67DRAFT_552708</name>
</gene>
<evidence type="ECO:0000256" key="12">
    <source>
        <dbReference type="SAM" id="Phobius"/>
    </source>
</evidence>
<feature type="region of interest" description="Disordered" evidence="11">
    <location>
        <begin position="641"/>
        <end position="679"/>
    </location>
</feature>
<protein>
    <recommendedName>
        <fullName evidence="2">chitin synthase</fullName>
        <ecNumber evidence="2">2.4.1.16</ecNumber>
    </recommendedName>
</protein>
<evidence type="ECO:0000256" key="3">
    <source>
        <dbReference type="ARBA" id="ARBA00022475"/>
    </source>
</evidence>
<evidence type="ECO:0000256" key="11">
    <source>
        <dbReference type="SAM" id="MobiDB-lite"/>
    </source>
</evidence>
<dbReference type="GO" id="GO:0005886">
    <property type="term" value="C:plasma membrane"/>
    <property type="evidence" value="ECO:0007669"/>
    <property type="project" value="UniProtKB-SubCell"/>
</dbReference>
<keyword evidence="3" id="KW-1003">Cell membrane</keyword>
<comment type="subcellular location">
    <subcellularLocation>
        <location evidence="1">Cell membrane</location>
        <topology evidence="1">Multi-pass membrane protein</topology>
    </subcellularLocation>
</comment>
<keyword evidence="5" id="KW-0808">Transferase</keyword>
<name>A0AA40ARA1_9PEZI</name>
<keyword evidence="7 12" id="KW-1133">Transmembrane helix</keyword>
<feature type="transmembrane region" description="Helical" evidence="12">
    <location>
        <begin position="1353"/>
        <end position="1386"/>
    </location>
</feature>
<evidence type="ECO:0000256" key="2">
    <source>
        <dbReference type="ARBA" id="ARBA00012543"/>
    </source>
</evidence>